<name>A0A0E9QXH5_ANGAN</name>
<protein>
    <submittedName>
        <fullName evidence="1">Uncharacterized protein</fullName>
    </submittedName>
</protein>
<accession>A0A0E9QXH5</accession>
<evidence type="ECO:0000313" key="1">
    <source>
        <dbReference type="EMBL" id="JAH20778.1"/>
    </source>
</evidence>
<organism evidence="1">
    <name type="scientific">Anguilla anguilla</name>
    <name type="common">European freshwater eel</name>
    <name type="synonym">Muraena anguilla</name>
    <dbReference type="NCBI Taxonomy" id="7936"/>
    <lineage>
        <taxon>Eukaryota</taxon>
        <taxon>Metazoa</taxon>
        <taxon>Chordata</taxon>
        <taxon>Craniata</taxon>
        <taxon>Vertebrata</taxon>
        <taxon>Euteleostomi</taxon>
        <taxon>Actinopterygii</taxon>
        <taxon>Neopterygii</taxon>
        <taxon>Teleostei</taxon>
        <taxon>Anguilliformes</taxon>
        <taxon>Anguillidae</taxon>
        <taxon>Anguilla</taxon>
    </lineage>
</organism>
<sequence>MYLSFSLPLSHSCPSTLVYIVSLVRNAA</sequence>
<proteinExistence type="predicted"/>
<reference evidence="1" key="1">
    <citation type="submission" date="2014-11" db="EMBL/GenBank/DDBJ databases">
        <authorList>
            <person name="Amaro Gonzalez C."/>
        </authorList>
    </citation>
    <scope>NUCLEOTIDE SEQUENCE</scope>
</reference>
<dbReference type="EMBL" id="GBXM01087799">
    <property type="protein sequence ID" value="JAH20778.1"/>
    <property type="molecule type" value="Transcribed_RNA"/>
</dbReference>
<reference evidence="1" key="2">
    <citation type="journal article" date="2015" name="Fish Shellfish Immunol.">
        <title>Early steps in the European eel (Anguilla anguilla)-Vibrio vulnificus interaction in the gills: Role of the RtxA13 toxin.</title>
        <authorList>
            <person name="Callol A."/>
            <person name="Pajuelo D."/>
            <person name="Ebbesson L."/>
            <person name="Teles M."/>
            <person name="MacKenzie S."/>
            <person name="Amaro C."/>
        </authorList>
    </citation>
    <scope>NUCLEOTIDE SEQUENCE</scope>
</reference>
<dbReference type="AlphaFoldDB" id="A0A0E9QXH5"/>